<dbReference type="InterPro" id="IPR007021">
    <property type="entry name" value="DUF659"/>
</dbReference>
<dbReference type="OrthoDB" id="2442898at2759"/>
<protein>
    <recommendedName>
        <fullName evidence="1">DUF659 domain-containing protein</fullName>
    </recommendedName>
</protein>
<comment type="caution">
    <text evidence="2">The sequence shown here is derived from an EMBL/GenBank/DDBJ whole genome shotgun (WGS) entry which is preliminary data.</text>
</comment>
<dbReference type="InterPro" id="IPR012337">
    <property type="entry name" value="RNaseH-like_sf"/>
</dbReference>
<keyword evidence="3" id="KW-1185">Reference proteome</keyword>
<dbReference type="PANTHER" id="PTHR32166">
    <property type="entry name" value="OSJNBA0013A04.12 PROTEIN"/>
    <property type="match status" value="1"/>
</dbReference>
<dbReference type="AlphaFoldDB" id="A0A9Q0H186"/>
<dbReference type="Proteomes" id="UP001141806">
    <property type="component" value="Unassembled WGS sequence"/>
</dbReference>
<reference evidence="2" key="1">
    <citation type="journal article" date="2023" name="Plant J.">
        <title>The genome of the king protea, Protea cynaroides.</title>
        <authorList>
            <person name="Chang J."/>
            <person name="Duong T.A."/>
            <person name="Schoeman C."/>
            <person name="Ma X."/>
            <person name="Roodt D."/>
            <person name="Barker N."/>
            <person name="Li Z."/>
            <person name="Van de Peer Y."/>
            <person name="Mizrachi E."/>
        </authorList>
    </citation>
    <scope>NUCLEOTIDE SEQUENCE</scope>
    <source>
        <tissue evidence="2">Young leaves</tissue>
    </source>
</reference>
<proteinExistence type="predicted"/>
<feature type="domain" description="DUF659" evidence="1">
    <location>
        <begin position="15"/>
        <end position="155"/>
    </location>
</feature>
<organism evidence="2 3">
    <name type="scientific">Protea cynaroides</name>
    <dbReference type="NCBI Taxonomy" id="273540"/>
    <lineage>
        <taxon>Eukaryota</taxon>
        <taxon>Viridiplantae</taxon>
        <taxon>Streptophyta</taxon>
        <taxon>Embryophyta</taxon>
        <taxon>Tracheophyta</taxon>
        <taxon>Spermatophyta</taxon>
        <taxon>Magnoliopsida</taxon>
        <taxon>Proteales</taxon>
        <taxon>Proteaceae</taxon>
        <taxon>Protea</taxon>
    </lineage>
</organism>
<dbReference type="SUPFAM" id="SSF53098">
    <property type="entry name" value="Ribonuclease H-like"/>
    <property type="match status" value="1"/>
</dbReference>
<evidence type="ECO:0000313" key="3">
    <source>
        <dbReference type="Proteomes" id="UP001141806"/>
    </source>
</evidence>
<accession>A0A9Q0H186</accession>
<gene>
    <name evidence="2" type="ORF">NE237_012535</name>
</gene>
<evidence type="ECO:0000313" key="2">
    <source>
        <dbReference type="EMBL" id="KAJ4955752.1"/>
    </source>
</evidence>
<dbReference type="Pfam" id="PF04937">
    <property type="entry name" value="DUF659"/>
    <property type="match status" value="1"/>
</dbReference>
<dbReference type="PANTHER" id="PTHR32166:SF123">
    <property type="entry name" value="BED-TYPE DOMAIN-CONTAINING PROTEIN"/>
    <property type="match status" value="1"/>
</dbReference>
<dbReference type="EMBL" id="JAMYWD010000011">
    <property type="protein sequence ID" value="KAJ4955752.1"/>
    <property type="molecule type" value="Genomic_DNA"/>
</dbReference>
<sequence>MVDDVPECGVGYKAPSYDKLKSSLLEKVKGEINDNYKKLRDELKEMGCTILSDCWSYGETKSLVIFSVTCPKGTLFLKSVDVSGHVDNPQYLFELIESVVLEVGLEHVVQVIADSAASYIYAGRLLTSRYPSLFWSTCASYCIDKMLEDINKFCKCAHEAVSVLEPLVKEIDLKMRIGFQDVMVKMLLEEKDKIELTRERSMYTNSLGALGSEFAVMGRTLNSPGDWLWL</sequence>
<name>A0A9Q0H186_9MAGN</name>
<evidence type="ECO:0000259" key="1">
    <source>
        <dbReference type="Pfam" id="PF04937"/>
    </source>
</evidence>